<dbReference type="Gene3D" id="3.30.70.1440">
    <property type="entry name" value="Multidrug efflux transporter AcrB pore domain"/>
    <property type="match status" value="1"/>
</dbReference>
<feature type="transmembrane region" description="Helical" evidence="1">
    <location>
        <begin position="12"/>
        <end position="33"/>
    </location>
</feature>
<evidence type="ECO:0000313" key="2">
    <source>
        <dbReference type="EMBL" id="MCX2982209.1"/>
    </source>
</evidence>
<dbReference type="Gene3D" id="1.20.1640.10">
    <property type="entry name" value="Multidrug efflux transporter AcrB transmembrane domain"/>
    <property type="match status" value="2"/>
</dbReference>
<dbReference type="Gene3D" id="3.30.2090.10">
    <property type="entry name" value="Multidrug efflux transporter AcrB TolC docking domain, DN and DC subdomains"/>
    <property type="match status" value="2"/>
</dbReference>
<reference evidence="2" key="1">
    <citation type="submission" date="2019-02" db="EMBL/GenBank/DDBJ databases">
        <authorList>
            <person name="Li S.-H."/>
        </authorList>
    </citation>
    <scope>NUCLEOTIDE SEQUENCE</scope>
    <source>
        <strain evidence="2">IMCC14734</strain>
    </source>
</reference>
<dbReference type="RefSeq" id="WP_279246234.1">
    <property type="nucleotide sequence ID" value="NZ_SHNN01000003.1"/>
</dbReference>
<feature type="transmembrane region" description="Helical" evidence="1">
    <location>
        <begin position="430"/>
        <end position="451"/>
    </location>
</feature>
<dbReference type="Pfam" id="PF00873">
    <property type="entry name" value="ACR_tran"/>
    <property type="match status" value="1"/>
</dbReference>
<feature type="transmembrane region" description="Helical" evidence="1">
    <location>
        <begin position="951"/>
        <end position="970"/>
    </location>
</feature>
<dbReference type="SUPFAM" id="SSF82693">
    <property type="entry name" value="Multidrug efflux transporter AcrB pore domain, PN1, PN2, PC1 and PC2 subdomains"/>
    <property type="match status" value="3"/>
</dbReference>
<dbReference type="InterPro" id="IPR027463">
    <property type="entry name" value="AcrB_DN_DC_subdom"/>
</dbReference>
<evidence type="ECO:0000256" key="1">
    <source>
        <dbReference type="SAM" id="Phobius"/>
    </source>
</evidence>
<gene>
    <name evidence="2" type="ORF">EYC98_15210</name>
</gene>
<dbReference type="InterPro" id="IPR001036">
    <property type="entry name" value="Acrflvin-R"/>
</dbReference>
<protein>
    <submittedName>
        <fullName evidence="2">Efflux RND transporter permease subunit</fullName>
    </submittedName>
</protein>
<feature type="transmembrane region" description="Helical" evidence="1">
    <location>
        <begin position="359"/>
        <end position="383"/>
    </location>
</feature>
<keyword evidence="1" id="KW-1133">Transmembrane helix</keyword>
<evidence type="ECO:0000313" key="3">
    <source>
        <dbReference type="Proteomes" id="UP001143362"/>
    </source>
</evidence>
<accession>A0ABT3TIW3</accession>
<dbReference type="Gene3D" id="3.30.70.1320">
    <property type="entry name" value="Multidrug efflux transporter AcrB pore domain like"/>
    <property type="match status" value="1"/>
</dbReference>
<proteinExistence type="predicted"/>
<keyword evidence="1" id="KW-0812">Transmembrane</keyword>
<feature type="transmembrane region" description="Helical" evidence="1">
    <location>
        <begin position="849"/>
        <end position="868"/>
    </location>
</feature>
<dbReference type="PANTHER" id="PTHR32063">
    <property type="match status" value="1"/>
</dbReference>
<dbReference type="PRINTS" id="PR00702">
    <property type="entry name" value="ACRIFLAVINRP"/>
</dbReference>
<dbReference type="SUPFAM" id="SSF82866">
    <property type="entry name" value="Multidrug efflux transporter AcrB transmembrane domain"/>
    <property type="match status" value="2"/>
</dbReference>
<dbReference type="SUPFAM" id="SSF82714">
    <property type="entry name" value="Multidrug efflux transporter AcrB TolC docking domain, DN and DC subdomains"/>
    <property type="match status" value="2"/>
</dbReference>
<feature type="transmembrane region" description="Helical" evidence="1">
    <location>
        <begin position="982"/>
        <end position="1008"/>
    </location>
</feature>
<name>A0ABT3TIW3_9GAMM</name>
<dbReference type="PANTHER" id="PTHR32063:SF0">
    <property type="entry name" value="SWARMING MOTILITY PROTEIN SWRC"/>
    <property type="match status" value="1"/>
</dbReference>
<feature type="transmembrane region" description="Helical" evidence="1">
    <location>
        <begin position="463"/>
        <end position="486"/>
    </location>
</feature>
<dbReference type="EMBL" id="SHNN01000003">
    <property type="protein sequence ID" value="MCX2982209.1"/>
    <property type="molecule type" value="Genomic_DNA"/>
</dbReference>
<organism evidence="2 3">
    <name type="scientific">Candidatus Litorirhabdus singularis</name>
    <dbReference type="NCBI Taxonomy" id="2518993"/>
    <lineage>
        <taxon>Bacteria</taxon>
        <taxon>Pseudomonadati</taxon>
        <taxon>Pseudomonadota</taxon>
        <taxon>Gammaproteobacteria</taxon>
        <taxon>Cellvibrionales</taxon>
        <taxon>Halieaceae</taxon>
        <taxon>Candidatus Litorirhabdus</taxon>
    </lineage>
</organism>
<comment type="caution">
    <text evidence="2">The sequence shown here is derived from an EMBL/GenBank/DDBJ whole genome shotgun (WGS) entry which is preliminary data.</text>
</comment>
<feature type="transmembrane region" description="Helical" evidence="1">
    <location>
        <begin position="880"/>
        <end position="899"/>
    </location>
</feature>
<keyword evidence="3" id="KW-1185">Reference proteome</keyword>
<keyword evidence="1" id="KW-0472">Membrane</keyword>
<feature type="transmembrane region" description="Helical" evidence="1">
    <location>
        <begin position="905"/>
        <end position="930"/>
    </location>
</feature>
<dbReference type="Gene3D" id="3.30.70.1430">
    <property type="entry name" value="Multidrug efflux transporter AcrB pore domain"/>
    <property type="match status" value="2"/>
</dbReference>
<dbReference type="Proteomes" id="UP001143362">
    <property type="component" value="Unassembled WGS sequence"/>
</dbReference>
<sequence>MNLLELFVRQRVLAYMISAAIILFGIIGLQGIGLDRNPNVEPPVIVVNTLNPGATPEVMDSSVTSILESAINSIAGIEEIQSNSRPGSSSVMIEFDLRKNADIAFNEVQAKVNQVMNDLPQESEIPVVAKVDPNAQAVAWLMLKGDRPLAELNQIARIQVKKALENISGVGEVVVGGGRERKIRVDLNLSRLAALGLTAQDVITAFSREHIQIPGGFLVGGNLEKLLHLDLEFHTVAELEELVVVWRQQVPVKLRDVAQVSDALDDKRSLARFNGEEGVAIAIRKVQGSNTVQIVREIERRLEQTIAPTLPDGIELIVAANEAGVIEGIVDGLNAHIIEGTLLAAFVVWLFLLNLPATVIIATAIPVSLAGAVIVMFFGGFTFNMLTMSGLLLLIGVVVDDAIVVLENVHRQYEAGQTDPIQAAIDGTRGVVAAVFAASLTLVCIFATVIFMDGMIGVFMRSFAVVVTVGVITSLIVSLTLTPALCARFLKPEKNNDTNPLHRIINRGHALLENSYRRMLDGSLRHRGMTLIGTTLVVASSGWFMTQLGTEFFPEDEESRFLVTLNTPLGSSIDYMEDKVARAESILRKYPEVLHVLSTVGAQRGDEITNASLKVALVPPRDRELSQMQLMPIIREAMQEIPGVDAYLGMYPMFEGMGGSPFEAYITGPDLYEVARLSELMQEKLQEYPEMGKVRLELKLDRPQLSFSVDRNRSQALGISTQQIGDTVRVLAGGADIAKYNELPGDGERYDVRLAANRDTMIGARDLENVYLRGPENSLVQMSSVVTMEEKLGPAQVQRLALNFSAGFFATPNTDIGSAVSIFRSSAGDILPPGYQVLLVGQAKEMEKTGGAVLLLIITGLIMVYMVLASQFNSFLQPVLVMLAQPLAIVGGFMALWIAGNTLNLFSMIGMVLLVGLVSKNSILLVDLINQFRARGMSDAEAIRQACPQRMRPVLMTSLTIVLAMLPAAIGVGEGSGQYGPLAVAVIGGVISSTLLTLLVVPVAYSLLGRWLTR</sequence>